<protein>
    <submittedName>
        <fullName evidence="1">Uncharacterized protein</fullName>
    </submittedName>
</protein>
<organism evidence="1 2">
    <name type="scientific">Streptomyces cadmiisoli</name>
    <dbReference type="NCBI Taxonomy" id="2184053"/>
    <lineage>
        <taxon>Bacteria</taxon>
        <taxon>Bacillati</taxon>
        <taxon>Actinomycetota</taxon>
        <taxon>Actinomycetes</taxon>
        <taxon>Kitasatosporales</taxon>
        <taxon>Streptomycetaceae</taxon>
        <taxon>Streptomyces</taxon>
        <taxon>Streptomyces aurantiacus group</taxon>
    </lineage>
</organism>
<accession>A0A2Z4JDA8</accession>
<evidence type="ECO:0000313" key="2">
    <source>
        <dbReference type="Proteomes" id="UP000249616"/>
    </source>
</evidence>
<name>A0A2Z4JDA8_9ACTN</name>
<dbReference type="KEGG" id="scad:DN051_39030"/>
<proteinExistence type="predicted"/>
<reference evidence="1 2" key="1">
    <citation type="journal article" date="2019" name="Int. J. Syst. Evol. Microbiol.">
        <title>Streptomyces cadmiisoli sp. nov., a novel actinomycete isolated from cadmium-contaminated soil.</title>
        <authorList>
            <person name="Li K."/>
            <person name="Tang X."/>
            <person name="Zhao J."/>
            <person name="Guo Y."/>
            <person name="Tang Y."/>
            <person name="Gao J."/>
        </authorList>
    </citation>
    <scope>NUCLEOTIDE SEQUENCE [LARGE SCALE GENOMIC DNA]</scope>
    <source>
        <strain evidence="1 2">ZFG47</strain>
    </source>
</reference>
<dbReference type="Proteomes" id="UP000249616">
    <property type="component" value="Chromosome"/>
</dbReference>
<gene>
    <name evidence="1" type="ORF">DN051_39030</name>
</gene>
<keyword evidence="2" id="KW-1185">Reference proteome</keyword>
<dbReference type="AlphaFoldDB" id="A0A2Z4JDA8"/>
<evidence type="ECO:0000313" key="1">
    <source>
        <dbReference type="EMBL" id="AWW42950.1"/>
    </source>
</evidence>
<dbReference type="Pfam" id="PF19692">
    <property type="entry name" value="DUF6193"/>
    <property type="match status" value="1"/>
</dbReference>
<dbReference type="InterPro" id="IPR045682">
    <property type="entry name" value="DUF6193"/>
</dbReference>
<dbReference type="EMBL" id="CP030073">
    <property type="protein sequence ID" value="AWW42950.1"/>
    <property type="molecule type" value="Genomic_DNA"/>
</dbReference>
<sequence length="116" mass="12591">MPEAPDIETAWRQLLEGTPGTRQGDPLVVEAAYAQSRLRDLFPFPTHGTLHFLRAAPPLWPESDRDRLPFIVCGGPPYKIYTPGYGDLLGEAATPDEAAELLVAHLPDAVGADADE</sequence>